<accession>A0ACB6R053</accession>
<organism evidence="1 2">
    <name type="scientific">Lindgomyces ingoldianus</name>
    <dbReference type="NCBI Taxonomy" id="673940"/>
    <lineage>
        <taxon>Eukaryota</taxon>
        <taxon>Fungi</taxon>
        <taxon>Dikarya</taxon>
        <taxon>Ascomycota</taxon>
        <taxon>Pezizomycotina</taxon>
        <taxon>Dothideomycetes</taxon>
        <taxon>Pleosporomycetidae</taxon>
        <taxon>Pleosporales</taxon>
        <taxon>Lindgomycetaceae</taxon>
        <taxon>Lindgomyces</taxon>
    </lineage>
</organism>
<evidence type="ECO:0000313" key="2">
    <source>
        <dbReference type="Proteomes" id="UP000799755"/>
    </source>
</evidence>
<comment type="caution">
    <text evidence="1">The sequence shown here is derived from an EMBL/GenBank/DDBJ whole genome shotgun (WGS) entry which is preliminary data.</text>
</comment>
<reference evidence="1" key="1">
    <citation type="journal article" date="2020" name="Stud. Mycol.">
        <title>101 Dothideomycetes genomes: a test case for predicting lifestyles and emergence of pathogens.</title>
        <authorList>
            <person name="Haridas S."/>
            <person name="Albert R."/>
            <person name="Binder M."/>
            <person name="Bloem J."/>
            <person name="Labutti K."/>
            <person name="Salamov A."/>
            <person name="Andreopoulos B."/>
            <person name="Baker S."/>
            <person name="Barry K."/>
            <person name="Bills G."/>
            <person name="Bluhm B."/>
            <person name="Cannon C."/>
            <person name="Castanera R."/>
            <person name="Culley D."/>
            <person name="Daum C."/>
            <person name="Ezra D."/>
            <person name="Gonzalez J."/>
            <person name="Henrissat B."/>
            <person name="Kuo A."/>
            <person name="Liang C."/>
            <person name="Lipzen A."/>
            <person name="Lutzoni F."/>
            <person name="Magnuson J."/>
            <person name="Mondo S."/>
            <person name="Nolan M."/>
            <person name="Ohm R."/>
            <person name="Pangilinan J."/>
            <person name="Park H.-J."/>
            <person name="Ramirez L."/>
            <person name="Alfaro M."/>
            <person name="Sun H."/>
            <person name="Tritt A."/>
            <person name="Yoshinaga Y."/>
            <person name="Zwiers L.-H."/>
            <person name="Turgeon B."/>
            <person name="Goodwin S."/>
            <person name="Spatafora J."/>
            <person name="Crous P."/>
            <person name="Grigoriev I."/>
        </authorList>
    </citation>
    <scope>NUCLEOTIDE SEQUENCE</scope>
    <source>
        <strain evidence="1">ATCC 200398</strain>
    </source>
</reference>
<evidence type="ECO:0000313" key="1">
    <source>
        <dbReference type="EMBL" id="KAF2472674.1"/>
    </source>
</evidence>
<proteinExistence type="predicted"/>
<protein>
    <submittedName>
        <fullName evidence="1">Uncharacterized protein</fullName>
    </submittedName>
</protein>
<sequence>MRNPGIQPHLLDEQAWNPFMLEWEEPNDPSLPSDDDLSNQALDECIRSQQFAHTAVIRANHDSAIYSPPCSLTVTSSPPIGPRAQGIPSQDPYEQEL</sequence>
<keyword evidence="2" id="KW-1185">Reference proteome</keyword>
<dbReference type="Proteomes" id="UP000799755">
    <property type="component" value="Unassembled WGS sequence"/>
</dbReference>
<dbReference type="EMBL" id="MU003501">
    <property type="protein sequence ID" value="KAF2472674.1"/>
    <property type="molecule type" value="Genomic_DNA"/>
</dbReference>
<gene>
    <name evidence="1" type="ORF">BDR25DRAFT_352991</name>
</gene>
<name>A0ACB6R053_9PLEO</name>